<evidence type="ECO:0000313" key="3">
    <source>
        <dbReference type="EMBL" id="AAG12751.1"/>
    </source>
</evidence>
<protein>
    <submittedName>
        <fullName evidence="3">Uncharacterized protein F3A14.2</fullName>
    </submittedName>
</protein>
<dbReference type="InterPro" id="IPR005162">
    <property type="entry name" value="Retrotrans_gag_dom"/>
</dbReference>
<reference evidence="3" key="3">
    <citation type="submission" date="2000-10" db="EMBL/GenBank/DDBJ databases">
        <authorList>
            <person name="Town C.D."/>
            <person name="Kaul S."/>
        </authorList>
    </citation>
    <scope>NUCLEOTIDE SEQUENCE</scope>
</reference>
<feature type="domain" description="Retrotransposon gag" evidence="2">
    <location>
        <begin position="104"/>
        <end position="197"/>
    </location>
</feature>
<feature type="compositionally biased region" description="Polar residues" evidence="1">
    <location>
        <begin position="338"/>
        <end position="356"/>
    </location>
</feature>
<dbReference type="PANTHER" id="PTHR33223:SF11">
    <property type="entry name" value="ELEMENT PROTEIN, PUTATIVE-RELATED"/>
    <property type="match status" value="1"/>
</dbReference>
<reference evidence="3" key="2">
    <citation type="submission" date="2000-04" db="EMBL/GenBank/DDBJ databases">
        <title>Arabidopsis thaliana chromosome 1 BAC F3A14 genomic sequence.</title>
        <authorList>
            <person name="Lin X."/>
            <person name="Kaul S."/>
            <person name="Town C.D."/>
            <person name="Benito M."/>
            <person name="Creasy T.H."/>
            <person name="Haas B.J."/>
            <person name="Wu D."/>
            <person name="Maiti R."/>
            <person name="Ronning C.M."/>
            <person name="Koo H."/>
            <person name="Fujii C.Y."/>
            <person name="Utterback T.R."/>
            <person name="Barnstead M.E."/>
            <person name="Bowman C.L."/>
            <person name="White O."/>
            <person name="Nierman W.C."/>
            <person name="Fraser C.M."/>
        </authorList>
    </citation>
    <scope>NUCLEOTIDE SEQUENCE</scope>
</reference>
<dbReference type="Pfam" id="PF03732">
    <property type="entry name" value="Retrotrans_gag"/>
    <property type="match status" value="1"/>
</dbReference>
<organism evidence="3">
    <name type="scientific">Arabidopsis thaliana</name>
    <name type="common">Mouse-ear cress</name>
    <dbReference type="NCBI Taxonomy" id="3702"/>
    <lineage>
        <taxon>Eukaryota</taxon>
        <taxon>Viridiplantae</taxon>
        <taxon>Streptophyta</taxon>
        <taxon>Embryophyta</taxon>
        <taxon>Tracheophyta</taxon>
        <taxon>Spermatophyta</taxon>
        <taxon>Magnoliopsida</taxon>
        <taxon>eudicotyledons</taxon>
        <taxon>Gunneridae</taxon>
        <taxon>Pentapetalae</taxon>
        <taxon>rosids</taxon>
        <taxon>malvids</taxon>
        <taxon>Brassicales</taxon>
        <taxon>Brassicaceae</taxon>
        <taxon>Camelineae</taxon>
        <taxon>Arabidopsis</taxon>
    </lineage>
</organism>
<sequence length="604" mass="68797">MSDCIAARNILSDDGLQFAGEHHGEFQDPPPLGTINPPVATENVARVAVANVASLAALNARHAPRQTQRDYNAPNNLVYHLDNFEDICGTTKLNRVPNVLINRKLFSFSLADKTHRLFKSMNPENLRSWEDYKAAFLTQYFTQSRTAIMRNEISSFQQTGTKSFHEAWERFKVYYRECPHHGFRYATLINTFYMGVDKDYKMALDTTSNRDFMTKTEEEATQLIENLAPSNNNHSVDYNRSHKGVRGGKSKQIVELTTNVVQLLRTYQITVNFCENSGKGPVHQVFSGDGSEDLQAVLNFVNGYEKDQDRGFNQNYMNHPKLSYRSTNVKYPPDQVYPTQAGSQGQQFQPHKSFQNKGEKKNAAKINVKVDKPYNDLNGKFRTLSSQRSLRVKSLRLFLPLRDQLVLNLGKYNPRTLVEDMIEEDDEPPYVEPPPYSPKLPFPGRERQIQSQKEYAHRSMRFPVGLAENVHVRVGNFYIPTDFVVLELAKEPHDPLILGRLFLNTTGAIIDVSTSTINLQIGDFALVFDMRRTRKNPTIEGHAFSIDKNDKPGAECIKDCIEWSDIEEVLDGDTKDSHETSKPFSKARSILTSEWKEKGGKAVK</sequence>
<evidence type="ECO:0000256" key="1">
    <source>
        <dbReference type="SAM" id="MobiDB-lite"/>
    </source>
</evidence>
<dbReference type="InterPro" id="IPR021109">
    <property type="entry name" value="Peptidase_aspartic_dom_sf"/>
</dbReference>
<dbReference type="Gene3D" id="2.40.70.10">
    <property type="entry name" value="Acid Proteases"/>
    <property type="match status" value="1"/>
</dbReference>
<evidence type="ECO:0000259" key="2">
    <source>
        <dbReference type="Pfam" id="PF03732"/>
    </source>
</evidence>
<gene>
    <name evidence="3" type="primary">F3A14.2</name>
</gene>
<dbReference type="EMBL" id="AC066690">
    <property type="protein sequence ID" value="AAG12751.1"/>
    <property type="molecule type" value="Genomic_DNA"/>
</dbReference>
<proteinExistence type="predicted"/>
<reference key="1">
    <citation type="journal article" date="2000" name="Nature">
        <title>Sequence and analysis of chromosome 1 of the plant Arabidopsis thaliana.</title>
        <authorList>
            <person name="Theologis A."/>
            <person name="Ecker J.R."/>
            <person name="Palm C.J."/>
            <person name="Federspiel N.A."/>
            <person name="Kaul S."/>
            <person name="White O."/>
            <person name="Alonso J."/>
            <person name="Altafi H."/>
            <person name="Araujo R."/>
            <person name="Bowman C.L."/>
            <person name="Brooks S.Y."/>
            <person name="Buehler E."/>
            <person name="Chan A."/>
            <person name="Chao Q."/>
            <person name="Chen H."/>
            <person name="Cheuk R.F."/>
            <person name="Chin C.W."/>
            <person name="Chung M.K."/>
            <person name="Conn L."/>
            <person name="Conway A.B."/>
            <person name="Conway A.R."/>
            <person name="Creasy T.H."/>
            <person name="Dewar K."/>
            <person name="Dunn P."/>
            <person name="Etgu P."/>
            <person name="Feldblyum T.V."/>
            <person name="Feng J."/>
            <person name="Fong B."/>
            <person name="Fujii C.Y."/>
            <person name="Gill J.E."/>
            <person name="Goldsmith A.D."/>
            <person name="Haas B."/>
            <person name="Hansen N.F."/>
            <person name="Hughes B."/>
            <person name="Huizar L."/>
            <person name="Hunter J.L."/>
            <person name="Jenkins J."/>
            <person name="Johnson-Hopson C."/>
            <person name="Khan S."/>
            <person name="Khaykin E."/>
            <person name="Kim C.J."/>
            <person name="Koo H.L."/>
            <person name="Kremenetskaia I."/>
            <person name="Kurtz D.B."/>
            <person name="Kwan A."/>
            <person name="Lam B."/>
            <person name="Langin-Hooper S."/>
            <person name="Lee A."/>
            <person name="Lee J.M."/>
            <person name="Lenz C.A."/>
            <person name="Li J.H."/>
            <person name="Li Y."/>
            <person name="Lin X."/>
            <person name="Liu S.X."/>
            <person name="Liu Z.A."/>
            <person name="Luros J.S."/>
            <person name="Maiti R."/>
            <person name="Marziali A."/>
            <person name="Militscher J."/>
            <person name="Miranda M."/>
            <person name="Nguyen M."/>
            <person name="Nierman W.C."/>
            <person name="Osborne B.I."/>
            <person name="Pai G."/>
            <person name="Peterson J."/>
            <person name="Pham P.K."/>
            <person name="Rizzo M."/>
            <person name="Rooney T."/>
            <person name="Rowley D."/>
            <person name="Sakano H."/>
            <person name="Salzberg S.L."/>
            <person name="Schwartz J.R."/>
            <person name="Shinn P."/>
            <person name="Southwick A.M."/>
            <person name="Sun H."/>
            <person name="Tallon L.J."/>
            <person name="Tambunga G."/>
            <person name="Toriumi M.J."/>
            <person name="Town C.D."/>
            <person name="Utterback T."/>
            <person name="Van Aken S."/>
            <person name="Vaysberg M."/>
            <person name="Vysotskaia V.S."/>
            <person name="Walker M."/>
            <person name="Wu D."/>
            <person name="Yu G."/>
            <person name="Fraser C.M."/>
            <person name="Venter J.C."/>
            <person name="Davis R.W."/>
        </authorList>
    </citation>
    <scope>NUCLEOTIDE SEQUENCE [LARGE SCALE GENOMIC DNA]</scope>
    <source>
        <strain>cv. Columbia</strain>
    </source>
</reference>
<dbReference type="PANTHER" id="PTHR33223">
    <property type="entry name" value="CCHC-TYPE DOMAIN-CONTAINING PROTEIN"/>
    <property type="match status" value="1"/>
</dbReference>
<dbReference type="AlphaFoldDB" id="Q9FWB1"/>
<accession>Q9FWB1</accession>
<feature type="region of interest" description="Disordered" evidence="1">
    <location>
        <begin position="338"/>
        <end position="361"/>
    </location>
</feature>
<name>Q9FWB1_ARATH</name>